<proteinExistence type="inferred from homology"/>
<dbReference type="GO" id="GO:0006310">
    <property type="term" value="P:DNA recombination"/>
    <property type="evidence" value="ECO:0007669"/>
    <property type="project" value="UniProtKB-UniRule"/>
</dbReference>
<evidence type="ECO:0000256" key="3">
    <source>
        <dbReference type="ARBA" id="ARBA00023125"/>
    </source>
</evidence>
<evidence type="ECO:0000259" key="8">
    <source>
        <dbReference type="Pfam" id="PF07499"/>
    </source>
</evidence>
<dbReference type="GO" id="GO:0009378">
    <property type="term" value="F:four-way junction helicase activity"/>
    <property type="evidence" value="ECO:0007669"/>
    <property type="project" value="InterPro"/>
</dbReference>
<comment type="caution">
    <text evidence="6">Lacks conserved residue(s) required for the propagation of feature annotation.</text>
</comment>
<organism evidence="9 10">
    <name type="scientific">Parvularcula maris</name>
    <dbReference type="NCBI Taxonomy" id="2965077"/>
    <lineage>
        <taxon>Bacteria</taxon>
        <taxon>Pseudomonadati</taxon>
        <taxon>Pseudomonadota</taxon>
        <taxon>Alphaproteobacteria</taxon>
        <taxon>Parvularculales</taxon>
        <taxon>Parvularculaceae</taxon>
        <taxon>Parvularcula</taxon>
    </lineage>
</organism>
<dbReference type="InterPro" id="IPR013849">
    <property type="entry name" value="DNA_helicase_Holl-junc_RuvA_I"/>
</dbReference>
<evidence type="ECO:0000313" key="9">
    <source>
        <dbReference type="EMBL" id="MCQ8184757.1"/>
    </source>
</evidence>
<dbReference type="GO" id="GO:0006281">
    <property type="term" value="P:DNA repair"/>
    <property type="evidence" value="ECO:0007669"/>
    <property type="project" value="UniProtKB-UniRule"/>
</dbReference>
<dbReference type="Gene3D" id="1.10.150.20">
    <property type="entry name" value="5' to 3' exonuclease, C-terminal subdomain"/>
    <property type="match status" value="1"/>
</dbReference>
<dbReference type="GO" id="GO:0005737">
    <property type="term" value="C:cytoplasm"/>
    <property type="evidence" value="ECO:0007669"/>
    <property type="project" value="UniProtKB-SubCell"/>
</dbReference>
<dbReference type="InterPro" id="IPR000085">
    <property type="entry name" value="RuvA"/>
</dbReference>
<sequence>MIGHLKGSVLSVSADTAIIDVNGVGYEVGCAPRTLAKMVVGEDVAVAVETLVAETFIRLVAFETEDERRCFRMLQSVQGVGSKAALAILQVLKPGALLDAITLGDKTAVARAQGVGPKLATRIVTELKDKTAGVFAGRAPLAVPEASHPAASQVTGAGYEAVSALVNLGYDEASARAAVADAKGSDEDMPVEALIPAALKLLAPR</sequence>
<name>A0A9X2RJI2_9PROT</name>
<gene>
    <name evidence="6 9" type="primary">ruvA</name>
    <name evidence="9" type="ORF">NOG11_05085</name>
</gene>
<comment type="caution">
    <text evidence="9">The sequence shown here is derived from an EMBL/GenBank/DDBJ whole genome shotgun (WGS) entry which is preliminary data.</text>
</comment>
<dbReference type="EMBL" id="JANIBC010000002">
    <property type="protein sequence ID" value="MCQ8184757.1"/>
    <property type="molecule type" value="Genomic_DNA"/>
</dbReference>
<comment type="function">
    <text evidence="6">The RuvA-RuvB-RuvC complex processes Holliday junction (HJ) DNA during genetic recombination and DNA repair, while the RuvA-RuvB complex plays an important role in the rescue of blocked DNA replication forks via replication fork reversal (RFR). RuvA specifically binds to HJ cruciform DNA, conferring on it an open structure. The RuvB hexamer acts as an ATP-dependent pump, pulling dsDNA into and through the RuvAB complex. HJ branch migration allows RuvC to scan DNA until it finds its consensus sequence, where it cleaves and resolves the cruciform DNA.</text>
</comment>
<dbReference type="Pfam" id="PF14520">
    <property type="entry name" value="HHH_5"/>
    <property type="match status" value="1"/>
</dbReference>
<evidence type="ECO:0000313" key="10">
    <source>
        <dbReference type="Proteomes" id="UP001142610"/>
    </source>
</evidence>
<dbReference type="SUPFAM" id="SSF47781">
    <property type="entry name" value="RuvA domain 2-like"/>
    <property type="match status" value="1"/>
</dbReference>
<dbReference type="InterPro" id="IPR012340">
    <property type="entry name" value="NA-bd_OB-fold"/>
</dbReference>
<accession>A0A9X2RJI2</accession>
<keyword evidence="2 6" id="KW-0227">DNA damage</keyword>
<dbReference type="SUPFAM" id="SSF50249">
    <property type="entry name" value="Nucleic acid-binding proteins"/>
    <property type="match status" value="1"/>
</dbReference>
<dbReference type="CDD" id="cd14332">
    <property type="entry name" value="UBA_RuvA_C"/>
    <property type="match status" value="1"/>
</dbReference>
<dbReference type="GO" id="GO:0009379">
    <property type="term" value="C:Holliday junction helicase complex"/>
    <property type="evidence" value="ECO:0007669"/>
    <property type="project" value="InterPro"/>
</dbReference>
<dbReference type="HAMAP" id="MF_00031">
    <property type="entry name" value="DNA_HJ_migration_RuvA"/>
    <property type="match status" value="1"/>
</dbReference>
<dbReference type="InterPro" id="IPR011114">
    <property type="entry name" value="RuvA_C"/>
</dbReference>
<dbReference type="Pfam" id="PF01330">
    <property type="entry name" value="RuvA_N"/>
    <property type="match status" value="1"/>
</dbReference>
<evidence type="ECO:0000256" key="2">
    <source>
        <dbReference type="ARBA" id="ARBA00022763"/>
    </source>
</evidence>
<feature type="region of interest" description="Domain III" evidence="6">
    <location>
        <begin position="147"/>
        <end position="205"/>
    </location>
</feature>
<evidence type="ECO:0000256" key="6">
    <source>
        <dbReference type="HAMAP-Rule" id="MF_00031"/>
    </source>
</evidence>
<dbReference type="NCBIfam" id="TIGR00084">
    <property type="entry name" value="ruvA"/>
    <property type="match status" value="1"/>
</dbReference>
<keyword evidence="3 6" id="KW-0238">DNA-binding</keyword>
<dbReference type="GO" id="GO:0048476">
    <property type="term" value="C:Holliday junction resolvase complex"/>
    <property type="evidence" value="ECO:0007669"/>
    <property type="project" value="UniProtKB-UniRule"/>
</dbReference>
<evidence type="ECO:0000259" key="7">
    <source>
        <dbReference type="Pfam" id="PF01330"/>
    </source>
</evidence>
<dbReference type="SUPFAM" id="SSF46929">
    <property type="entry name" value="DNA helicase RuvA subunit, C-terminal domain"/>
    <property type="match status" value="1"/>
</dbReference>
<evidence type="ECO:0000256" key="1">
    <source>
        <dbReference type="ARBA" id="ARBA00022490"/>
    </source>
</evidence>
<dbReference type="Pfam" id="PF07499">
    <property type="entry name" value="RuvA_C"/>
    <property type="match status" value="1"/>
</dbReference>
<dbReference type="GO" id="GO:0005524">
    <property type="term" value="F:ATP binding"/>
    <property type="evidence" value="ECO:0007669"/>
    <property type="project" value="InterPro"/>
</dbReference>
<dbReference type="InterPro" id="IPR036267">
    <property type="entry name" value="RuvA_C_sf"/>
</dbReference>
<reference evidence="9" key="1">
    <citation type="submission" date="2022-07" db="EMBL/GenBank/DDBJ databases">
        <title>Parvularcula maris sp. nov., an algicidal bacterium isolated from seawater.</title>
        <authorList>
            <person name="Li F."/>
        </authorList>
    </citation>
    <scope>NUCLEOTIDE SEQUENCE</scope>
    <source>
        <strain evidence="9">BGMRC 0090</strain>
    </source>
</reference>
<keyword evidence="10" id="KW-1185">Reference proteome</keyword>
<dbReference type="Gene3D" id="1.10.8.10">
    <property type="entry name" value="DNA helicase RuvA subunit, C-terminal domain"/>
    <property type="match status" value="1"/>
</dbReference>
<keyword evidence="1 6" id="KW-0963">Cytoplasm</keyword>
<dbReference type="AlphaFoldDB" id="A0A9X2RJI2"/>
<dbReference type="GO" id="GO:0000400">
    <property type="term" value="F:four-way junction DNA binding"/>
    <property type="evidence" value="ECO:0007669"/>
    <property type="project" value="UniProtKB-UniRule"/>
</dbReference>
<feature type="domain" description="Holliday junction DNA helicase RuvA C-terminal" evidence="8">
    <location>
        <begin position="160"/>
        <end position="203"/>
    </location>
</feature>
<comment type="subunit">
    <text evidence="6">Homotetramer. Forms an RuvA(8)-RuvB(12)-Holliday junction (HJ) complex. HJ DNA is sandwiched between 2 RuvA tetramers; dsDNA enters through RuvA and exits via RuvB. An RuvB hexamer assembles on each DNA strand where it exits the tetramer. Each RuvB hexamer is contacted by two RuvA subunits (via domain III) on 2 adjacent RuvB subunits; this complex drives branch migration. In the full resolvosome a probable DNA-RuvA(4)-RuvB(12)-RuvC(2) complex forms which resolves the HJ.</text>
</comment>
<dbReference type="Proteomes" id="UP001142610">
    <property type="component" value="Unassembled WGS sequence"/>
</dbReference>
<keyword evidence="4 6" id="KW-0233">DNA recombination</keyword>
<comment type="similarity">
    <text evidence="6">Belongs to the RuvA family.</text>
</comment>
<keyword evidence="5 6" id="KW-0234">DNA repair</keyword>
<protein>
    <recommendedName>
        <fullName evidence="6">Holliday junction branch migration complex subunit RuvA</fullName>
    </recommendedName>
</protein>
<feature type="domain" description="DNA helicase Holliday junction RuvA type" evidence="7">
    <location>
        <begin position="1"/>
        <end position="59"/>
    </location>
</feature>
<dbReference type="InterPro" id="IPR010994">
    <property type="entry name" value="RuvA_2-like"/>
</dbReference>
<evidence type="ECO:0000256" key="5">
    <source>
        <dbReference type="ARBA" id="ARBA00023204"/>
    </source>
</evidence>
<comment type="subcellular location">
    <subcellularLocation>
        <location evidence="6">Cytoplasm</location>
    </subcellularLocation>
</comment>
<dbReference type="Gene3D" id="2.40.50.140">
    <property type="entry name" value="Nucleic acid-binding proteins"/>
    <property type="match status" value="1"/>
</dbReference>
<evidence type="ECO:0000256" key="4">
    <source>
        <dbReference type="ARBA" id="ARBA00023172"/>
    </source>
</evidence>
<comment type="domain">
    <text evidence="6">Has three domains with a flexible linker between the domains II and III and assumes an 'L' shape. Domain III is highly mobile and contacts RuvB.</text>
</comment>